<evidence type="ECO:0000313" key="2">
    <source>
        <dbReference type="Proteomes" id="UP000192656"/>
    </source>
</evidence>
<gene>
    <name evidence="1" type="ORF">SAMN06297251_110113</name>
</gene>
<evidence type="ECO:0008006" key="3">
    <source>
        <dbReference type="Google" id="ProtNLM"/>
    </source>
</evidence>
<accession>A0A1W2CKA3</accession>
<reference evidence="1 2" key="1">
    <citation type="submission" date="2017-04" db="EMBL/GenBank/DDBJ databases">
        <authorList>
            <person name="Afonso C.L."/>
            <person name="Miller P.J."/>
            <person name="Scott M.A."/>
            <person name="Spackman E."/>
            <person name="Goraichik I."/>
            <person name="Dimitrov K.M."/>
            <person name="Suarez D.L."/>
            <person name="Swayne D.E."/>
        </authorList>
    </citation>
    <scope>NUCLEOTIDE SEQUENCE [LARGE SCALE GENOMIC DNA]</scope>
    <source>
        <strain evidence="1 2">CGMCC 1.10972</strain>
    </source>
</reference>
<proteinExistence type="predicted"/>
<name>A0A1W2CKA3_9HYPH</name>
<dbReference type="RefSeq" id="WP_084410390.1">
    <property type="nucleotide sequence ID" value="NZ_FWXR01000010.1"/>
</dbReference>
<protein>
    <recommendedName>
        <fullName evidence="3">Ketohydroxyglutarate aldolase</fullName>
    </recommendedName>
</protein>
<dbReference type="EMBL" id="FWXR01000010">
    <property type="protein sequence ID" value="SMC85058.1"/>
    <property type="molecule type" value="Genomic_DNA"/>
</dbReference>
<dbReference type="OrthoDB" id="8373944at2"/>
<dbReference type="AlphaFoldDB" id="A0A1W2CKA3"/>
<evidence type="ECO:0000313" key="1">
    <source>
        <dbReference type="EMBL" id="SMC85058.1"/>
    </source>
</evidence>
<dbReference type="Proteomes" id="UP000192656">
    <property type="component" value="Unassembled WGS sequence"/>
</dbReference>
<sequence>MATISLTITVRDEYVRSTPLIANQLAQRGLQVEHVAAPIGSIFGSADDVARGTFETVEGVQDVRESLGLQDDAATRRESYGLHLPIVDRKALMESSLTSGSVADEGKDENH</sequence>
<organism evidence="1 2">
    <name type="scientific">Fulvimarina manganoxydans</name>
    <dbReference type="NCBI Taxonomy" id="937218"/>
    <lineage>
        <taxon>Bacteria</taxon>
        <taxon>Pseudomonadati</taxon>
        <taxon>Pseudomonadota</taxon>
        <taxon>Alphaproteobacteria</taxon>
        <taxon>Hyphomicrobiales</taxon>
        <taxon>Aurantimonadaceae</taxon>
        <taxon>Fulvimarina</taxon>
    </lineage>
</organism>
<keyword evidence="2" id="KW-1185">Reference proteome</keyword>